<protein>
    <recommendedName>
        <fullName evidence="2 5">Basal-body rod modification protein FlgD</fullName>
    </recommendedName>
</protein>
<dbReference type="OrthoDB" id="9785233at2"/>
<dbReference type="Proteomes" id="UP000266302">
    <property type="component" value="Unassembled WGS sequence"/>
</dbReference>
<dbReference type="EMBL" id="QXJC01000008">
    <property type="protein sequence ID" value="RID97295.1"/>
    <property type="molecule type" value="Genomic_DNA"/>
</dbReference>
<evidence type="ECO:0000256" key="2">
    <source>
        <dbReference type="ARBA" id="ARBA00016013"/>
    </source>
</evidence>
<keyword evidence="10" id="KW-1185">Reference proteome</keyword>
<comment type="similarity">
    <text evidence="1 5">Belongs to the FlgD family.</text>
</comment>
<name>A0A398C2M6_9BURK</name>
<feature type="region of interest" description="Disordered" evidence="6">
    <location>
        <begin position="1"/>
        <end position="30"/>
    </location>
</feature>
<evidence type="ECO:0000256" key="6">
    <source>
        <dbReference type="SAM" id="MobiDB-lite"/>
    </source>
</evidence>
<sequence length="224" mass="22874">MISSTTSASTATSGASATGTSVTQANSTSDSAASQDRFLKLLVAQLNNQDPMNPMDNAQMTSQIAQINTVTGIQQLNDTVKGLASQFATQQLMQGSAMVGRNVLVADNTLNVDSTTQKGSGAFDLAGSAATVQVQVLDANNKQVGTVDIGALKAGRYNFEWDASDASTSGPLHFQVVAANGQSPVDAVALSVDQVASVSLDNGALALQLSRGGTTSYSAIKAIL</sequence>
<dbReference type="Pfam" id="PF13861">
    <property type="entry name" value="FLgD_tudor"/>
    <property type="match status" value="1"/>
</dbReference>
<evidence type="ECO:0000313" key="9">
    <source>
        <dbReference type="EMBL" id="RID97295.1"/>
    </source>
</evidence>
<evidence type="ECO:0000256" key="3">
    <source>
        <dbReference type="ARBA" id="ARBA00022795"/>
    </source>
</evidence>
<keyword evidence="9" id="KW-0282">Flagellum</keyword>
<gene>
    <name evidence="9" type="ORF">D3F03_15040</name>
</gene>
<evidence type="ECO:0000259" key="7">
    <source>
        <dbReference type="Pfam" id="PF13860"/>
    </source>
</evidence>
<dbReference type="Pfam" id="PF03963">
    <property type="entry name" value="FlgD"/>
    <property type="match status" value="1"/>
</dbReference>
<organism evidence="9 10">
    <name type="scientific">Simplicispira hankyongi</name>
    <dbReference type="NCBI Taxonomy" id="2315688"/>
    <lineage>
        <taxon>Bacteria</taxon>
        <taxon>Pseudomonadati</taxon>
        <taxon>Pseudomonadota</taxon>
        <taxon>Betaproteobacteria</taxon>
        <taxon>Burkholderiales</taxon>
        <taxon>Comamonadaceae</taxon>
        <taxon>Simplicispira</taxon>
    </lineage>
</organism>
<keyword evidence="9" id="KW-0966">Cell projection</keyword>
<evidence type="ECO:0000256" key="4">
    <source>
        <dbReference type="ARBA" id="ARBA00024746"/>
    </source>
</evidence>
<dbReference type="Gene3D" id="2.60.40.4070">
    <property type="match status" value="1"/>
</dbReference>
<evidence type="ECO:0000256" key="5">
    <source>
        <dbReference type="RuleBase" id="RU362076"/>
    </source>
</evidence>
<feature type="domain" description="FlgD/Vpr Ig-like" evidence="7">
    <location>
        <begin position="110"/>
        <end position="181"/>
    </location>
</feature>
<evidence type="ECO:0000256" key="1">
    <source>
        <dbReference type="ARBA" id="ARBA00010577"/>
    </source>
</evidence>
<keyword evidence="3 5" id="KW-1005">Bacterial flagellum biogenesis</keyword>
<dbReference type="InterPro" id="IPR025963">
    <property type="entry name" value="FLgD_Tudor"/>
</dbReference>
<evidence type="ECO:0000259" key="8">
    <source>
        <dbReference type="Pfam" id="PF13861"/>
    </source>
</evidence>
<dbReference type="Gene3D" id="2.30.30.910">
    <property type="match status" value="1"/>
</dbReference>
<dbReference type="GO" id="GO:0044781">
    <property type="term" value="P:bacterial-type flagellum organization"/>
    <property type="evidence" value="ECO:0007669"/>
    <property type="project" value="UniProtKB-UniRule"/>
</dbReference>
<comment type="caution">
    <text evidence="9">The sequence shown here is derived from an EMBL/GenBank/DDBJ whole genome shotgun (WGS) entry which is preliminary data.</text>
</comment>
<dbReference type="InterPro" id="IPR005648">
    <property type="entry name" value="FlgD"/>
</dbReference>
<feature type="compositionally biased region" description="Low complexity" evidence="6">
    <location>
        <begin position="1"/>
        <end position="21"/>
    </location>
</feature>
<dbReference type="AlphaFoldDB" id="A0A398C2M6"/>
<evidence type="ECO:0000313" key="10">
    <source>
        <dbReference type="Proteomes" id="UP000266302"/>
    </source>
</evidence>
<feature type="domain" description="FlgD Tudor-like" evidence="8">
    <location>
        <begin position="90"/>
        <end position="221"/>
    </location>
</feature>
<keyword evidence="9" id="KW-0969">Cilium</keyword>
<dbReference type="Pfam" id="PF13860">
    <property type="entry name" value="FlgD_ig"/>
    <property type="match status" value="1"/>
</dbReference>
<proteinExistence type="inferred from homology"/>
<comment type="function">
    <text evidence="4 5">Required for flagellar hook formation. May act as a scaffolding protein.</text>
</comment>
<reference evidence="9 10" key="1">
    <citation type="submission" date="2018-09" db="EMBL/GenBank/DDBJ databases">
        <title>Draft genome of Simplicispira sp. NY-02.</title>
        <authorList>
            <person name="Im W.T."/>
        </authorList>
    </citation>
    <scope>NUCLEOTIDE SEQUENCE [LARGE SCALE GENOMIC DNA]</scope>
    <source>
        <strain evidence="9 10">NY-02</strain>
    </source>
</reference>
<dbReference type="RefSeq" id="WP_119110248.1">
    <property type="nucleotide sequence ID" value="NZ_QXJC01000008.1"/>
</dbReference>
<dbReference type="InterPro" id="IPR025965">
    <property type="entry name" value="FlgD/Vpr_Ig-like"/>
</dbReference>
<accession>A0A398C2M6</accession>